<gene>
    <name evidence="3" type="ORF">HINF_LOCUS14960</name>
    <name evidence="4" type="ORF">HINF_LOCUS1872</name>
</gene>
<evidence type="ECO:0000313" key="4">
    <source>
        <dbReference type="EMBL" id="CAL5972372.1"/>
    </source>
</evidence>
<keyword evidence="1" id="KW-0949">S-adenosyl-L-methionine</keyword>
<accession>A0AA86NY66</accession>
<dbReference type="EC" id="2.1.1.225" evidence="1"/>
<organism evidence="3">
    <name type="scientific">Hexamita inflata</name>
    <dbReference type="NCBI Taxonomy" id="28002"/>
    <lineage>
        <taxon>Eukaryota</taxon>
        <taxon>Metamonada</taxon>
        <taxon>Diplomonadida</taxon>
        <taxon>Hexamitidae</taxon>
        <taxon>Hexamitinae</taxon>
        <taxon>Hexamita</taxon>
    </lineage>
</organism>
<keyword evidence="1" id="KW-0862">Zinc</keyword>
<dbReference type="GO" id="GO:0030488">
    <property type="term" value="P:tRNA methylation"/>
    <property type="evidence" value="ECO:0007669"/>
    <property type="project" value="InterPro"/>
</dbReference>
<protein>
    <recommendedName>
        <fullName evidence="1">tRNA:m(4)X modification enzyme TRM13</fullName>
        <ecNumber evidence="1">2.1.1.225</ecNumber>
    </recommendedName>
</protein>
<dbReference type="Pfam" id="PF05206">
    <property type="entry name" value="TRM13"/>
    <property type="match status" value="1"/>
</dbReference>
<keyword evidence="1" id="KW-0479">Metal-binding</keyword>
<comment type="catalytic activity">
    <reaction evidence="1">
        <text>adenosine(4) in tRNA(His) + S-adenosyl-L-methionine = 2'-O-methyladenosine(4) in tRNA(His) + S-adenosyl-L-homocysteine + H(+)</text>
        <dbReference type="Rhea" id="RHEA:43196"/>
        <dbReference type="Rhea" id="RHEA-COMP:10401"/>
        <dbReference type="Rhea" id="RHEA-COMP:10402"/>
        <dbReference type="ChEBI" id="CHEBI:15378"/>
        <dbReference type="ChEBI" id="CHEBI:57856"/>
        <dbReference type="ChEBI" id="CHEBI:59789"/>
        <dbReference type="ChEBI" id="CHEBI:74411"/>
        <dbReference type="ChEBI" id="CHEBI:74477"/>
        <dbReference type="EC" id="2.1.1.225"/>
    </reaction>
</comment>
<dbReference type="PANTHER" id="PTHR12998">
    <property type="entry name" value="TRNA:M(4)X MODIFICATION ENZYME TRM13 HOMOLOG"/>
    <property type="match status" value="1"/>
</dbReference>
<evidence type="ECO:0000259" key="2">
    <source>
        <dbReference type="Pfam" id="PF05206"/>
    </source>
</evidence>
<comment type="function">
    <text evidence="1">tRNA methylase which 2'-O-methylates cytidine(4) in tRNA(Pro) and tRNA(Gly)(GCC), and adenosine(4) in tRNA(His).</text>
</comment>
<dbReference type="EMBL" id="CAXDID020000003">
    <property type="protein sequence ID" value="CAL5972372.1"/>
    <property type="molecule type" value="Genomic_DNA"/>
</dbReference>
<keyword evidence="1" id="KW-0819">tRNA processing</keyword>
<keyword evidence="1 3" id="KW-0489">Methyltransferase</keyword>
<evidence type="ECO:0000313" key="3">
    <source>
        <dbReference type="EMBL" id="CAI9927315.1"/>
    </source>
</evidence>
<evidence type="ECO:0000313" key="5">
    <source>
        <dbReference type="Proteomes" id="UP001642409"/>
    </source>
</evidence>
<comment type="catalytic activity">
    <reaction evidence="1">
        <text>cytidine(4) in tRNA(Gly)(GCC) + S-adenosyl-L-methionine = 2'-O-methylcytidine(4) in tRNA(Gly)(GCC) + S-adenosyl-L-homocysteine + H(+)</text>
        <dbReference type="Rhea" id="RHEA:43192"/>
        <dbReference type="Rhea" id="RHEA-COMP:10399"/>
        <dbReference type="Rhea" id="RHEA-COMP:10400"/>
        <dbReference type="ChEBI" id="CHEBI:15378"/>
        <dbReference type="ChEBI" id="CHEBI:57856"/>
        <dbReference type="ChEBI" id="CHEBI:59789"/>
        <dbReference type="ChEBI" id="CHEBI:74495"/>
        <dbReference type="ChEBI" id="CHEBI:82748"/>
        <dbReference type="EC" id="2.1.1.225"/>
    </reaction>
</comment>
<keyword evidence="1" id="KW-0863">Zinc-finger</keyword>
<dbReference type="PANTHER" id="PTHR12998:SF0">
    <property type="entry name" value="TRNA:M(4)X MODIFICATION ENZYME TRM13 HOMOLOG"/>
    <property type="match status" value="1"/>
</dbReference>
<evidence type="ECO:0000256" key="1">
    <source>
        <dbReference type="RuleBase" id="RU367103"/>
    </source>
</evidence>
<name>A0AA86NY66_9EUKA</name>
<dbReference type="GO" id="GO:0106050">
    <property type="term" value="F:tRNA 2'-O-methyltransferase activity"/>
    <property type="evidence" value="ECO:0007669"/>
    <property type="project" value="UniProtKB-UniRule"/>
</dbReference>
<dbReference type="InterPro" id="IPR039044">
    <property type="entry name" value="Trm13"/>
</dbReference>
<reference evidence="3" key="1">
    <citation type="submission" date="2023-06" db="EMBL/GenBank/DDBJ databases">
        <authorList>
            <person name="Kurt Z."/>
        </authorList>
    </citation>
    <scope>NUCLEOTIDE SEQUENCE</scope>
</reference>
<dbReference type="GO" id="GO:0008270">
    <property type="term" value="F:zinc ion binding"/>
    <property type="evidence" value="ECO:0007669"/>
    <property type="project" value="UniProtKB-KW"/>
</dbReference>
<dbReference type="EMBL" id="CATOUU010000380">
    <property type="protein sequence ID" value="CAI9927315.1"/>
    <property type="molecule type" value="Genomic_DNA"/>
</dbReference>
<comment type="similarity">
    <text evidence="1">Belongs to the methyltransferase TRM13 family.</text>
</comment>
<dbReference type="InterPro" id="IPR007871">
    <property type="entry name" value="Methyltransferase_TRM13"/>
</dbReference>
<keyword evidence="5" id="KW-1185">Reference proteome</keyword>
<dbReference type="Proteomes" id="UP001642409">
    <property type="component" value="Unassembled WGS sequence"/>
</dbReference>
<feature type="domain" description="Methyltransferase TRM13" evidence="2">
    <location>
        <begin position="55"/>
        <end position="315"/>
    </location>
</feature>
<reference evidence="4 5" key="2">
    <citation type="submission" date="2024-07" db="EMBL/GenBank/DDBJ databases">
        <authorList>
            <person name="Akdeniz Z."/>
        </authorList>
    </citation>
    <scope>NUCLEOTIDE SEQUENCE [LARGE SCALE GENOMIC DNA]</scope>
</reference>
<comment type="caution">
    <text evidence="3">The sequence shown here is derived from an EMBL/GenBank/DDBJ whole genome shotgun (WGS) entry which is preliminary data.</text>
</comment>
<dbReference type="AlphaFoldDB" id="A0AA86NY66"/>
<proteinExistence type="inferred from homology"/>
<comment type="catalytic activity">
    <reaction evidence="1">
        <text>cytidine(4) in tRNA(Pro) + S-adenosyl-L-methionine = 2'-O-methylcytidine(4) in tRNA(Pro) + S-adenosyl-L-homocysteine + H(+)</text>
        <dbReference type="Rhea" id="RHEA:32767"/>
        <dbReference type="Rhea" id="RHEA-COMP:10397"/>
        <dbReference type="Rhea" id="RHEA-COMP:10398"/>
        <dbReference type="ChEBI" id="CHEBI:15378"/>
        <dbReference type="ChEBI" id="CHEBI:57856"/>
        <dbReference type="ChEBI" id="CHEBI:59789"/>
        <dbReference type="ChEBI" id="CHEBI:74495"/>
        <dbReference type="ChEBI" id="CHEBI:82748"/>
        <dbReference type="EC" id="2.1.1.225"/>
    </reaction>
</comment>
<keyword evidence="1" id="KW-0808">Transferase</keyword>
<sequence>MNIDQNQIDVLLQKYDELYALNPELYDLFKQDVDFIDEKIPTAIPFQQNQRHYSQATSIARHLQRKGFFDQTTTILEAGSGTGQLGLTIACLLTPNPQIYADELTRVNSGDTKKNTIPQNIKPKSSMYLVDLKQGLKYKNDRYFCFTDFHAVRLIGNLIGVNRQTIQTHNIKREYNQMLNIDAVSSEQTTPINKLTVVGKHLCGAATDIVLVYEGVDQFGIALCCHAKCDVGLYVNKEYLHGMDMQFMFKLTSYQHCYGKQELNEEQMFRKELGFKARQMLDVGRILYLQSTGYTVGLVKYCSDEESGEAWLLWAKK</sequence>